<feature type="region of interest" description="Disordered" evidence="1">
    <location>
        <begin position="1"/>
        <end position="44"/>
    </location>
</feature>
<feature type="non-terminal residue" evidence="2">
    <location>
        <position position="160"/>
    </location>
</feature>
<keyword evidence="3" id="KW-1185">Reference proteome</keyword>
<evidence type="ECO:0000313" key="2">
    <source>
        <dbReference type="EMBL" id="KAK7800450.1"/>
    </source>
</evidence>
<feature type="region of interest" description="Disordered" evidence="1">
    <location>
        <begin position="127"/>
        <end position="160"/>
    </location>
</feature>
<name>A0AAW0HG66_MYOGA</name>
<gene>
    <name evidence="2" type="ORF">U0070_009040</name>
</gene>
<proteinExistence type="predicted"/>
<feature type="non-terminal residue" evidence="2">
    <location>
        <position position="1"/>
    </location>
</feature>
<sequence>ADVEHHRGHHVEVGEVHAQPPGQVEEGEQRARESLAEGAEPRVAAQRDNRIARPDRAAAAAAADRAAVTAIGLANPLTRCRSSSVRHAALHRDTPPNAVCSPAHGLPGPCCLQCSTHHPAASEALRLPVKPNPTQSQIVSGDEGSVQSPKQRMGSLVPNK</sequence>
<feature type="compositionally biased region" description="Polar residues" evidence="1">
    <location>
        <begin position="132"/>
        <end position="150"/>
    </location>
</feature>
<dbReference type="EMBL" id="JBBHLL010000549">
    <property type="protein sequence ID" value="KAK7800450.1"/>
    <property type="molecule type" value="Genomic_DNA"/>
</dbReference>
<comment type="caution">
    <text evidence="2">The sequence shown here is derived from an EMBL/GenBank/DDBJ whole genome shotgun (WGS) entry which is preliminary data.</text>
</comment>
<accession>A0AAW0HG66</accession>
<evidence type="ECO:0000313" key="3">
    <source>
        <dbReference type="Proteomes" id="UP001488838"/>
    </source>
</evidence>
<protein>
    <submittedName>
        <fullName evidence="2">Uncharacterized protein</fullName>
    </submittedName>
</protein>
<dbReference type="AlphaFoldDB" id="A0AAW0HG66"/>
<reference evidence="2 3" key="1">
    <citation type="journal article" date="2023" name="bioRxiv">
        <title>Conserved and derived expression patterns and positive selection on dental genes reveal complex evolutionary context of ever-growing rodent molars.</title>
        <authorList>
            <person name="Calamari Z.T."/>
            <person name="Song A."/>
            <person name="Cohen E."/>
            <person name="Akter M."/>
            <person name="Roy R.D."/>
            <person name="Hallikas O."/>
            <person name="Christensen M.M."/>
            <person name="Li P."/>
            <person name="Marangoni P."/>
            <person name="Jernvall J."/>
            <person name="Klein O.D."/>
        </authorList>
    </citation>
    <scope>NUCLEOTIDE SEQUENCE [LARGE SCALE GENOMIC DNA]</scope>
    <source>
        <strain evidence="2">V071</strain>
    </source>
</reference>
<evidence type="ECO:0000256" key="1">
    <source>
        <dbReference type="SAM" id="MobiDB-lite"/>
    </source>
</evidence>
<dbReference type="Proteomes" id="UP001488838">
    <property type="component" value="Unassembled WGS sequence"/>
</dbReference>
<organism evidence="2 3">
    <name type="scientific">Myodes glareolus</name>
    <name type="common">Bank vole</name>
    <name type="synonym">Clethrionomys glareolus</name>
    <dbReference type="NCBI Taxonomy" id="447135"/>
    <lineage>
        <taxon>Eukaryota</taxon>
        <taxon>Metazoa</taxon>
        <taxon>Chordata</taxon>
        <taxon>Craniata</taxon>
        <taxon>Vertebrata</taxon>
        <taxon>Euteleostomi</taxon>
        <taxon>Mammalia</taxon>
        <taxon>Eutheria</taxon>
        <taxon>Euarchontoglires</taxon>
        <taxon>Glires</taxon>
        <taxon>Rodentia</taxon>
        <taxon>Myomorpha</taxon>
        <taxon>Muroidea</taxon>
        <taxon>Cricetidae</taxon>
        <taxon>Arvicolinae</taxon>
        <taxon>Myodes</taxon>
    </lineage>
</organism>